<dbReference type="Gene3D" id="3.40.190.290">
    <property type="match status" value="1"/>
</dbReference>
<dbReference type="InterPro" id="IPR036388">
    <property type="entry name" value="WH-like_DNA-bd_sf"/>
</dbReference>
<dbReference type="Pfam" id="PF03466">
    <property type="entry name" value="LysR_substrate"/>
    <property type="match status" value="1"/>
</dbReference>
<accession>A0A5P3XCB5</accession>
<name>A0A5P3XCB5_PARBF</name>
<protein>
    <submittedName>
        <fullName evidence="6">LysR family transcriptional regulator</fullName>
    </submittedName>
</protein>
<proteinExistence type="inferred from homology"/>
<dbReference type="FunFam" id="1.10.10.10:FF:000001">
    <property type="entry name" value="LysR family transcriptional regulator"/>
    <property type="match status" value="1"/>
</dbReference>
<dbReference type="InterPro" id="IPR036390">
    <property type="entry name" value="WH_DNA-bd_sf"/>
</dbReference>
<evidence type="ECO:0000313" key="7">
    <source>
        <dbReference type="Proteomes" id="UP000326961"/>
    </source>
</evidence>
<dbReference type="InterPro" id="IPR050950">
    <property type="entry name" value="HTH-type_LysR_regulators"/>
</dbReference>
<evidence type="ECO:0000256" key="4">
    <source>
        <dbReference type="ARBA" id="ARBA00023163"/>
    </source>
</evidence>
<feature type="domain" description="HTH lysR-type" evidence="5">
    <location>
        <begin position="1"/>
        <end position="58"/>
    </location>
</feature>
<evidence type="ECO:0000256" key="1">
    <source>
        <dbReference type="ARBA" id="ARBA00009437"/>
    </source>
</evidence>
<dbReference type="PANTHER" id="PTHR30419:SF28">
    <property type="entry name" value="HTH-TYPE TRANSCRIPTIONAL REGULATOR BSDA"/>
    <property type="match status" value="1"/>
</dbReference>
<dbReference type="InterPro" id="IPR005119">
    <property type="entry name" value="LysR_subst-bd"/>
</dbReference>
<comment type="similarity">
    <text evidence="1">Belongs to the LysR transcriptional regulatory family.</text>
</comment>
<evidence type="ECO:0000259" key="5">
    <source>
        <dbReference type="PROSITE" id="PS50931"/>
    </source>
</evidence>
<reference evidence="6 7" key="1">
    <citation type="submission" date="2018-09" db="EMBL/GenBank/DDBJ databases">
        <title>A clostridial neurotoxin that targets Anopheles mosquitoes.</title>
        <authorList>
            <person name="Contreras E."/>
            <person name="Masuyer G."/>
            <person name="Qureshi N."/>
            <person name="Chawla S."/>
            <person name="Lim H.L."/>
            <person name="Chen J."/>
            <person name="Stenmark P."/>
            <person name="Gill S."/>
        </authorList>
    </citation>
    <scope>NUCLEOTIDE SEQUENCE [LARGE SCALE GENOMIC DNA]</scope>
    <source>
        <strain evidence="6 7">Cbm</strain>
    </source>
</reference>
<gene>
    <name evidence="6" type="ORF">D4A35_02100</name>
</gene>
<sequence>MNLQQLEYFKVIAETENFTKASKKLSVTQPALSKAISKLEEELKVSLFEKKGRNIKLTEYGEVFLTYSNKALIEIENGIKTIGNMLTEKNETIFISSTPRIGGYFMHLIISDFLNEYPNVKFQFNQQSAQEVINDLSMGNIDIGFYDSKDIDENKSEIESIPVKKQDYVLIVPKKHKFASRNEISLKELKNESFIAFCENSKEKLMSYTEILGYEPKISIQPDGANIGSAVEGLVSMGAGISIVPNTPMINSNTLSIINIKEDIKERTIYMGISKKSKMSQVSTKFKEYVINSANIK</sequence>
<dbReference type="SUPFAM" id="SSF46785">
    <property type="entry name" value="Winged helix' DNA-binding domain"/>
    <property type="match status" value="1"/>
</dbReference>
<evidence type="ECO:0000256" key="3">
    <source>
        <dbReference type="ARBA" id="ARBA00023125"/>
    </source>
</evidence>
<dbReference type="GO" id="GO:0005829">
    <property type="term" value="C:cytosol"/>
    <property type="evidence" value="ECO:0007669"/>
    <property type="project" value="TreeGrafter"/>
</dbReference>
<keyword evidence="3" id="KW-0238">DNA-binding</keyword>
<dbReference type="PANTHER" id="PTHR30419">
    <property type="entry name" value="HTH-TYPE TRANSCRIPTIONAL REGULATOR YBHD"/>
    <property type="match status" value="1"/>
</dbReference>
<keyword evidence="2" id="KW-0805">Transcription regulation</keyword>
<dbReference type="Pfam" id="PF00126">
    <property type="entry name" value="HTH_1"/>
    <property type="match status" value="1"/>
</dbReference>
<dbReference type="GO" id="GO:0003700">
    <property type="term" value="F:DNA-binding transcription factor activity"/>
    <property type="evidence" value="ECO:0007669"/>
    <property type="project" value="InterPro"/>
</dbReference>
<dbReference type="PRINTS" id="PR00039">
    <property type="entry name" value="HTHLYSR"/>
</dbReference>
<dbReference type="PROSITE" id="PS50931">
    <property type="entry name" value="HTH_LYSR"/>
    <property type="match status" value="1"/>
</dbReference>
<dbReference type="Proteomes" id="UP000326961">
    <property type="component" value="Chromosome"/>
</dbReference>
<dbReference type="AlphaFoldDB" id="A0A5P3XCB5"/>
<organism evidence="6 7">
    <name type="scientific">Paraclostridium bifermentans</name>
    <name type="common">Clostridium bifermentans</name>
    <dbReference type="NCBI Taxonomy" id="1490"/>
    <lineage>
        <taxon>Bacteria</taxon>
        <taxon>Bacillati</taxon>
        <taxon>Bacillota</taxon>
        <taxon>Clostridia</taxon>
        <taxon>Peptostreptococcales</taxon>
        <taxon>Peptostreptococcaceae</taxon>
        <taxon>Paraclostridium</taxon>
    </lineage>
</organism>
<dbReference type="Gene3D" id="1.10.10.10">
    <property type="entry name" value="Winged helix-like DNA-binding domain superfamily/Winged helix DNA-binding domain"/>
    <property type="match status" value="1"/>
</dbReference>
<evidence type="ECO:0000256" key="2">
    <source>
        <dbReference type="ARBA" id="ARBA00023015"/>
    </source>
</evidence>
<evidence type="ECO:0000313" key="6">
    <source>
        <dbReference type="EMBL" id="QEZ67784.1"/>
    </source>
</evidence>
<dbReference type="RefSeq" id="WP_150885609.1">
    <property type="nucleotide sequence ID" value="NZ_CP032452.1"/>
</dbReference>
<keyword evidence="4" id="KW-0804">Transcription</keyword>
<dbReference type="GO" id="GO:0003677">
    <property type="term" value="F:DNA binding"/>
    <property type="evidence" value="ECO:0007669"/>
    <property type="project" value="UniProtKB-KW"/>
</dbReference>
<dbReference type="InterPro" id="IPR000847">
    <property type="entry name" value="LysR_HTH_N"/>
</dbReference>
<dbReference type="EMBL" id="CP032452">
    <property type="protein sequence ID" value="QEZ67784.1"/>
    <property type="molecule type" value="Genomic_DNA"/>
</dbReference>
<dbReference type="SUPFAM" id="SSF53850">
    <property type="entry name" value="Periplasmic binding protein-like II"/>
    <property type="match status" value="1"/>
</dbReference>